<evidence type="ECO:0000256" key="13">
    <source>
        <dbReference type="SAM" id="SignalP"/>
    </source>
</evidence>
<keyword evidence="6 9" id="KW-0119">Carbohydrate metabolism</keyword>
<dbReference type="PROSITE" id="PS00820">
    <property type="entry name" value="GLUCOAMYLASE"/>
    <property type="match status" value="1"/>
</dbReference>
<keyword evidence="16" id="KW-1185">Reference proteome</keyword>
<evidence type="ECO:0000256" key="6">
    <source>
        <dbReference type="ARBA" id="ARBA00023277"/>
    </source>
</evidence>
<evidence type="ECO:0000256" key="3">
    <source>
        <dbReference type="ARBA" id="ARBA00022729"/>
    </source>
</evidence>
<proteinExistence type="inferred from homology"/>
<dbReference type="Proteomes" id="UP000799777">
    <property type="component" value="Unassembled WGS sequence"/>
</dbReference>
<dbReference type="InterPro" id="IPR013783">
    <property type="entry name" value="Ig-like_fold"/>
</dbReference>
<evidence type="ECO:0000313" key="16">
    <source>
        <dbReference type="Proteomes" id="UP000799777"/>
    </source>
</evidence>
<name>A0A9P4GYS4_9PLEO</name>
<dbReference type="SUPFAM" id="SSF48208">
    <property type="entry name" value="Six-hairpin glycosidases"/>
    <property type="match status" value="1"/>
</dbReference>
<feature type="active site" description="Proton acceptor" evidence="10">
    <location>
        <position position="215"/>
    </location>
</feature>
<comment type="catalytic activity">
    <reaction evidence="1 9">
        <text>Hydrolysis of terminal (1-&gt;4)-linked alpha-D-glucose residues successively from non-reducing ends of the chains with release of beta-D-glucose.</text>
        <dbReference type="EC" id="3.2.1.3"/>
    </reaction>
</comment>
<keyword evidence="3 13" id="KW-0732">Signal</keyword>
<keyword evidence="7 9" id="KW-0326">Glycosidase</keyword>
<dbReference type="Pfam" id="PF00723">
    <property type="entry name" value="Glyco_hydro_15"/>
    <property type="match status" value="1"/>
</dbReference>
<comment type="caution">
    <text evidence="15">The sequence shown here is derived from an EMBL/GenBank/DDBJ whole genome shotgun (WGS) entry which is preliminary data.</text>
</comment>
<dbReference type="PANTHER" id="PTHR31616:SF12">
    <property type="entry name" value="GLUCOAMYLASE"/>
    <property type="match status" value="1"/>
</dbReference>
<evidence type="ECO:0000256" key="11">
    <source>
        <dbReference type="PIRSR" id="PIRSR001031-2"/>
    </source>
</evidence>
<dbReference type="InterPro" id="IPR013784">
    <property type="entry name" value="Carb-bd-like_fold"/>
</dbReference>
<feature type="signal peptide" evidence="13">
    <location>
        <begin position="1"/>
        <end position="21"/>
    </location>
</feature>
<evidence type="ECO:0000313" key="15">
    <source>
        <dbReference type="EMBL" id="KAF2024447.1"/>
    </source>
</evidence>
<dbReference type="Gene3D" id="2.60.40.10">
    <property type="entry name" value="Immunoglobulins"/>
    <property type="match status" value="1"/>
</dbReference>
<dbReference type="GO" id="GO:2001070">
    <property type="term" value="F:starch binding"/>
    <property type="evidence" value="ECO:0007669"/>
    <property type="project" value="InterPro"/>
</dbReference>
<dbReference type="CDD" id="cd05811">
    <property type="entry name" value="CBM20_glucoamylase"/>
    <property type="match status" value="1"/>
</dbReference>
<feature type="domain" description="CBM20" evidence="14">
    <location>
        <begin position="492"/>
        <end position="598"/>
    </location>
</feature>
<dbReference type="EC" id="3.2.1.3" evidence="9"/>
<feature type="binding site" evidence="11">
    <location>
        <position position="159"/>
    </location>
    <ligand>
        <name>substrate</name>
    </ligand>
</feature>
<dbReference type="InterPro" id="IPR000165">
    <property type="entry name" value="Glucoamylase"/>
</dbReference>
<dbReference type="InterPro" id="IPR011613">
    <property type="entry name" value="GH15-like"/>
</dbReference>
<dbReference type="InterPro" id="IPR034836">
    <property type="entry name" value="CBM20_glucoamylase"/>
</dbReference>
<comment type="similarity">
    <text evidence="2 9">Belongs to the glycosyl hydrolase 15 family.</text>
</comment>
<evidence type="ECO:0000256" key="1">
    <source>
        <dbReference type="ARBA" id="ARBA00001863"/>
    </source>
</evidence>
<keyword evidence="8 9" id="KW-0624">Polysaccharide degradation</keyword>
<dbReference type="Gene3D" id="1.50.10.10">
    <property type="match status" value="1"/>
</dbReference>
<dbReference type="FunFam" id="2.60.40.10:FF:000552">
    <property type="entry name" value="Related to glucoamylase"/>
    <property type="match status" value="1"/>
</dbReference>
<dbReference type="FunFam" id="1.50.10.10:FF:000018">
    <property type="entry name" value="Glucoamylase"/>
    <property type="match status" value="1"/>
</dbReference>
<accession>A0A9P4GYS4</accession>
<dbReference type="SMART" id="SM01065">
    <property type="entry name" value="CBM_2"/>
    <property type="match status" value="1"/>
</dbReference>
<organism evidence="15 16">
    <name type="scientific">Setomelanomma holmii</name>
    <dbReference type="NCBI Taxonomy" id="210430"/>
    <lineage>
        <taxon>Eukaryota</taxon>
        <taxon>Fungi</taxon>
        <taxon>Dikarya</taxon>
        <taxon>Ascomycota</taxon>
        <taxon>Pezizomycotina</taxon>
        <taxon>Dothideomycetes</taxon>
        <taxon>Pleosporomycetidae</taxon>
        <taxon>Pleosporales</taxon>
        <taxon>Pleosporineae</taxon>
        <taxon>Phaeosphaeriaceae</taxon>
        <taxon>Setomelanomma</taxon>
    </lineage>
</organism>
<evidence type="ECO:0000256" key="8">
    <source>
        <dbReference type="ARBA" id="ARBA00023326"/>
    </source>
</evidence>
<dbReference type="InterPro" id="IPR008928">
    <property type="entry name" value="6-hairpin_glycosidase_sf"/>
</dbReference>
<dbReference type="InterPro" id="IPR008291">
    <property type="entry name" value="Glucoamylase_SBD"/>
</dbReference>
<gene>
    <name evidence="15" type="ORF">EK21DRAFT_78686</name>
</gene>
<protein>
    <recommendedName>
        <fullName evidence="9">Glucoamylase</fullName>
        <ecNumber evidence="9">3.2.1.3</ecNumber>
    </recommendedName>
    <alternativeName>
        <fullName evidence="9">1,4-alpha-D-glucan glucohydrolase</fullName>
    </alternativeName>
    <alternativeName>
        <fullName evidence="9">Glucan 1,4-alpha-glucosidase</fullName>
    </alternativeName>
</protein>
<dbReference type="GO" id="GO:0000272">
    <property type="term" value="P:polysaccharide catabolic process"/>
    <property type="evidence" value="ECO:0007669"/>
    <property type="project" value="UniProtKB-KW"/>
</dbReference>
<dbReference type="EMBL" id="ML978295">
    <property type="protein sequence ID" value="KAF2024447.1"/>
    <property type="molecule type" value="Genomic_DNA"/>
</dbReference>
<dbReference type="GO" id="GO:0000324">
    <property type="term" value="C:fungal-type vacuole"/>
    <property type="evidence" value="ECO:0007669"/>
    <property type="project" value="TreeGrafter"/>
</dbReference>
<feature type="active site" description="Proton donor" evidence="10">
    <location>
        <position position="218"/>
    </location>
</feature>
<evidence type="ECO:0000256" key="2">
    <source>
        <dbReference type="ARBA" id="ARBA00006188"/>
    </source>
</evidence>
<reference evidence="15" key="1">
    <citation type="journal article" date="2020" name="Stud. Mycol.">
        <title>101 Dothideomycetes genomes: a test case for predicting lifestyles and emergence of pathogens.</title>
        <authorList>
            <person name="Haridas S."/>
            <person name="Albert R."/>
            <person name="Binder M."/>
            <person name="Bloem J."/>
            <person name="Labutti K."/>
            <person name="Salamov A."/>
            <person name="Andreopoulos B."/>
            <person name="Baker S."/>
            <person name="Barry K."/>
            <person name="Bills G."/>
            <person name="Bluhm B."/>
            <person name="Cannon C."/>
            <person name="Castanera R."/>
            <person name="Culley D."/>
            <person name="Daum C."/>
            <person name="Ezra D."/>
            <person name="Gonzalez J."/>
            <person name="Henrissat B."/>
            <person name="Kuo A."/>
            <person name="Liang C."/>
            <person name="Lipzen A."/>
            <person name="Lutzoni F."/>
            <person name="Magnuson J."/>
            <person name="Mondo S."/>
            <person name="Nolan M."/>
            <person name="Ohm R."/>
            <person name="Pangilinan J."/>
            <person name="Park H.-J."/>
            <person name="Ramirez L."/>
            <person name="Alfaro M."/>
            <person name="Sun H."/>
            <person name="Tritt A."/>
            <person name="Yoshinaga Y."/>
            <person name="Zwiers L.-H."/>
            <person name="Turgeon B."/>
            <person name="Goodwin S."/>
            <person name="Spatafora J."/>
            <person name="Crous P."/>
            <person name="Grigoriev I."/>
        </authorList>
    </citation>
    <scope>NUCLEOTIDE SEQUENCE</scope>
    <source>
        <strain evidence="15">CBS 110217</strain>
    </source>
</reference>
<sequence>MLFTSVLRALPASLLFAGVHSGPVEHKRQTSVDSYVTSQAAISINGVLANIGSDGSKSQGAAAGIVVASPSKSSPDCEYPMSLDYYIDWYTWTRDSALTYKALVERFISGDTSLRSKLDQYVSAQAYLQTVSNPSGGPNTGGLGEPKFNVDRTAFTGAWGRPQRDGPPLRATALVIYANWLVANGNTTQAVNVLWPVIANDLAYAVKYWNQTGFDLWEEVNGSSFFTLAATHRALVEGAALATKLGKTCDGCASAAPQVLCFLQSFWTGSYIDSNINVNDGRTGKDVNSIISSIHTFDPASNCTDATFQPCSSRALLNHKAVTDSFRTVYGINKGIAQGQAVAVGRYSEDVYYNGNPWYLATLAAAEQLYSAIYQWNKIGSITVDAVSLPFFKDLLPSITAGTYASGSATFTSIISAVKTYGDGYIAVVQKYTPSNGGLAEQFDKSSGSPLSAVDLTWSYAAFLTAAERRAGVVSPTWGESSNNVPPTSCILAPSCSVQITFNERVTTTFGDNIFVVGQLTELGNWDPNSAKPLSASKYTSSDPLWYATISLPASTSFAYKYIRKTSSGTVMWESDPNRSYSTPSGCGSTATVSDTWR</sequence>
<dbReference type="PROSITE" id="PS51166">
    <property type="entry name" value="CBM20"/>
    <property type="match status" value="1"/>
</dbReference>
<dbReference type="SUPFAM" id="SSF49452">
    <property type="entry name" value="Starch-binding domain-like"/>
    <property type="match status" value="1"/>
</dbReference>
<feature type="chain" id="PRO_5040379429" description="Glucoamylase" evidence="13">
    <location>
        <begin position="22"/>
        <end position="598"/>
    </location>
</feature>
<dbReference type="GO" id="GO:0004339">
    <property type="term" value="F:glucan 1,4-alpha-glucosidase activity"/>
    <property type="evidence" value="ECO:0007669"/>
    <property type="project" value="UniProtKB-EC"/>
</dbReference>
<evidence type="ECO:0000256" key="7">
    <source>
        <dbReference type="ARBA" id="ARBA00023295"/>
    </source>
</evidence>
<evidence type="ECO:0000256" key="9">
    <source>
        <dbReference type="PIRNR" id="PIRNR001031"/>
    </source>
</evidence>
<evidence type="ECO:0000256" key="4">
    <source>
        <dbReference type="ARBA" id="ARBA00022801"/>
    </source>
</evidence>
<evidence type="ECO:0000256" key="5">
    <source>
        <dbReference type="ARBA" id="ARBA00023180"/>
    </source>
</evidence>
<dbReference type="AlphaFoldDB" id="A0A9P4GYS4"/>
<dbReference type="InterPro" id="IPR012341">
    <property type="entry name" value="6hp_glycosidase-like_sf"/>
</dbReference>
<evidence type="ECO:0000256" key="10">
    <source>
        <dbReference type="PIRSR" id="PIRSR001031-1"/>
    </source>
</evidence>
<keyword evidence="5" id="KW-0325">Glycoprotein</keyword>
<evidence type="ECO:0000259" key="14">
    <source>
        <dbReference type="PROSITE" id="PS51166"/>
    </source>
</evidence>
<dbReference type="InterPro" id="IPR002044">
    <property type="entry name" value="CBM20"/>
</dbReference>
<dbReference type="InterPro" id="IPR046966">
    <property type="entry name" value="Glucoamylase_active_site"/>
</dbReference>
<dbReference type="PRINTS" id="PR00736">
    <property type="entry name" value="GLHYDRLASE15"/>
</dbReference>
<dbReference type="Pfam" id="PF00686">
    <property type="entry name" value="CBM_20"/>
    <property type="match status" value="1"/>
</dbReference>
<dbReference type="PIRSF" id="PIRSF001031">
    <property type="entry name" value="Glu-a-glcsd_SBD"/>
    <property type="match status" value="1"/>
</dbReference>
<dbReference type="PANTHER" id="PTHR31616">
    <property type="entry name" value="TREHALASE"/>
    <property type="match status" value="1"/>
</dbReference>
<evidence type="ECO:0000256" key="12">
    <source>
        <dbReference type="SAM" id="MobiDB-lite"/>
    </source>
</evidence>
<keyword evidence="4 9" id="KW-0378">Hydrolase</keyword>
<dbReference type="OrthoDB" id="6123450at2759"/>
<feature type="region of interest" description="Disordered" evidence="12">
    <location>
        <begin position="579"/>
        <end position="598"/>
    </location>
</feature>